<protein>
    <submittedName>
        <fullName evidence="3">Cupin domain-containing protein</fullName>
    </submittedName>
</protein>
<evidence type="ECO:0000313" key="4">
    <source>
        <dbReference type="Proteomes" id="UP000596049"/>
    </source>
</evidence>
<keyword evidence="4" id="KW-1185">Reference proteome</keyword>
<dbReference type="InterPro" id="IPR010982">
    <property type="entry name" value="Lambda_DNA-bd_dom_sf"/>
</dbReference>
<evidence type="ECO:0000313" key="3">
    <source>
        <dbReference type="EMBL" id="QQP10321.1"/>
    </source>
</evidence>
<dbReference type="CDD" id="cd02209">
    <property type="entry name" value="cupin_XRE_C"/>
    <property type="match status" value="1"/>
</dbReference>
<dbReference type="SUPFAM" id="SSF51182">
    <property type="entry name" value="RmlC-like cupins"/>
    <property type="match status" value="1"/>
</dbReference>
<dbReference type="Pfam" id="PF01381">
    <property type="entry name" value="HTH_3"/>
    <property type="match status" value="1"/>
</dbReference>
<dbReference type="PANTHER" id="PTHR46797">
    <property type="entry name" value="HTH-TYPE TRANSCRIPTIONAL REGULATOR"/>
    <property type="match status" value="1"/>
</dbReference>
<name>A0ABX7AKK7_9BACI</name>
<evidence type="ECO:0000259" key="2">
    <source>
        <dbReference type="PROSITE" id="PS50943"/>
    </source>
</evidence>
<reference evidence="3 4" key="1">
    <citation type="submission" date="2020-01" db="EMBL/GenBank/DDBJ databases">
        <authorList>
            <person name="Liu G."/>
            <person name="Liu B."/>
        </authorList>
    </citation>
    <scope>NUCLEOTIDE SEQUENCE [LARGE SCALE GENOMIC DNA]</scope>
    <source>
        <strain evidence="3 4">FJAT-51161</strain>
    </source>
</reference>
<dbReference type="Gene3D" id="2.60.120.10">
    <property type="entry name" value="Jelly Rolls"/>
    <property type="match status" value="1"/>
</dbReference>
<dbReference type="InterPro" id="IPR014710">
    <property type="entry name" value="RmlC-like_jellyroll"/>
</dbReference>
<dbReference type="CDD" id="cd00093">
    <property type="entry name" value="HTH_XRE"/>
    <property type="match status" value="1"/>
</dbReference>
<dbReference type="SUPFAM" id="SSF47413">
    <property type="entry name" value="lambda repressor-like DNA-binding domains"/>
    <property type="match status" value="1"/>
</dbReference>
<dbReference type="InterPro" id="IPR001387">
    <property type="entry name" value="Cro/C1-type_HTH"/>
</dbReference>
<dbReference type="InterPro" id="IPR013096">
    <property type="entry name" value="Cupin_2"/>
</dbReference>
<evidence type="ECO:0000256" key="1">
    <source>
        <dbReference type="ARBA" id="ARBA00023125"/>
    </source>
</evidence>
<dbReference type="SMART" id="SM00530">
    <property type="entry name" value="HTH_XRE"/>
    <property type="match status" value="1"/>
</dbReference>
<dbReference type="EMBL" id="CP067341">
    <property type="protein sequence ID" value="QQP10321.1"/>
    <property type="molecule type" value="Genomic_DNA"/>
</dbReference>
<proteinExistence type="predicted"/>
<keyword evidence="1" id="KW-0238">DNA-binding</keyword>
<dbReference type="PROSITE" id="PS50943">
    <property type="entry name" value="HTH_CROC1"/>
    <property type="match status" value="1"/>
</dbReference>
<gene>
    <name evidence="3" type="ORF">FJQ98_13510</name>
</gene>
<feature type="domain" description="HTH cro/C1-type" evidence="2">
    <location>
        <begin position="10"/>
        <end position="64"/>
    </location>
</feature>
<dbReference type="Gene3D" id="1.10.260.40">
    <property type="entry name" value="lambda repressor-like DNA-binding domains"/>
    <property type="match status" value="1"/>
</dbReference>
<dbReference type="InterPro" id="IPR050807">
    <property type="entry name" value="TransReg_Diox_bact_type"/>
</dbReference>
<dbReference type="RefSeq" id="WP_053595040.1">
    <property type="nucleotide sequence ID" value="NZ_CP067341.1"/>
</dbReference>
<organism evidence="3 4">
    <name type="scientific">Lysinibacillus agricola</name>
    <dbReference type="NCBI Taxonomy" id="2590012"/>
    <lineage>
        <taxon>Bacteria</taxon>
        <taxon>Bacillati</taxon>
        <taxon>Bacillota</taxon>
        <taxon>Bacilli</taxon>
        <taxon>Bacillales</taxon>
        <taxon>Bacillaceae</taxon>
        <taxon>Lysinibacillus</taxon>
    </lineage>
</organism>
<dbReference type="InterPro" id="IPR011051">
    <property type="entry name" value="RmlC_Cupin_sf"/>
</dbReference>
<dbReference type="PANTHER" id="PTHR46797:SF1">
    <property type="entry name" value="METHYLPHOSPHONATE SYNTHASE"/>
    <property type="match status" value="1"/>
</dbReference>
<dbReference type="Proteomes" id="UP000596049">
    <property type="component" value="Chromosome"/>
</dbReference>
<accession>A0ABX7AKK7</accession>
<sequence>MNNQSLGENIRRIRKEKHYTIEIIAEKTGLTASFISQFERGLTDGSVATIKKIADALDLPVSALFSDNEVDPHIIEDVSIVRKDRRKKMPYPDGKLTDYMLTTGEGKLQVLLCEVEPGGCSGSQYNHAGDEECIIILEGQMEITVDTNTYILNIGDTINFPSHKPHAWRNIGKETLKVIWIITPTGF</sequence>
<dbReference type="Pfam" id="PF07883">
    <property type="entry name" value="Cupin_2"/>
    <property type="match status" value="1"/>
</dbReference>